<accession>A0ABN8ME14</accession>
<proteinExistence type="predicted"/>
<gene>
    <name evidence="1" type="ORF">PEVE_00030174</name>
</gene>
<dbReference type="EMBL" id="CALNXI010000426">
    <property type="protein sequence ID" value="CAH3026908.1"/>
    <property type="molecule type" value="Genomic_DNA"/>
</dbReference>
<dbReference type="Proteomes" id="UP001159427">
    <property type="component" value="Unassembled WGS sequence"/>
</dbReference>
<feature type="non-terminal residue" evidence="1">
    <location>
        <position position="146"/>
    </location>
</feature>
<organism evidence="1 2">
    <name type="scientific">Porites evermanni</name>
    <dbReference type="NCBI Taxonomy" id="104178"/>
    <lineage>
        <taxon>Eukaryota</taxon>
        <taxon>Metazoa</taxon>
        <taxon>Cnidaria</taxon>
        <taxon>Anthozoa</taxon>
        <taxon>Hexacorallia</taxon>
        <taxon>Scleractinia</taxon>
        <taxon>Fungiina</taxon>
        <taxon>Poritidae</taxon>
        <taxon>Porites</taxon>
    </lineage>
</organism>
<sequence length="146" mass="16248">AVKESREDVVELKDESISTAALKISSSCSRSPLSYLCCSTMLHLPGNRVCEVDSRLHIRNAVDQIQEGKVDDTVAAKVIGAVRLELVDIREIIKKEYVGTKGFNKYQPLWFYVAGGKCTINESYAEPCGRTGSVEVYDEENNNWTV</sequence>
<protein>
    <submittedName>
        <fullName evidence="1">Uncharacterized protein</fullName>
    </submittedName>
</protein>
<name>A0ABN8ME14_9CNID</name>
<feature type="non-terminal residue" evidence="1">
    <location>
        <position position="1"/>
    </location>
</feature>
<comment type="caution">
    <text evidence="1">The sequence shown here is derived from an EMBL/GenBank/DDBJ whole genome shotgun (WGS) entry which is preliminary data.</text>
</comment>
<keyword evidence="2" id="KW-1185">Reference proteome</keyword>
<evidence type="ECO:0000313" key="1">
    <source>
        <dbReference type="EMBL" id="CAH3026908.1"/>
    </source>
</evidence>
<reference evidence="1 2" key="1">
    <citation type="submission" date="2022-05" db="EMBL/GenBank/DDBJ databases">
        <authorList>
            <consortium name="Genoscope - CEA"/>
            <person name="William W."/>
        </authorList>
    </citation>
    <scope>NUCLEOTIDE SEQUENCE [LARGE SCALE GENOMIC DNA]</scope>
</reference>
<evidence type="ECO:0000313" key="2">
    <source>
        <dbReference type="Proteomes" id="UP001159427"/>
    </source>
</evidence>